<accession>A0A6L6Q2F6</accession>
<proteinExistence type="predicted"/>
<protein>
    <submittedName>
        <fullName evidence="1">Uncharacterized protein</fullName>
    </submittedName>
</protein>
<sequence>MKINELKLGLVMGEARERHKRQAEVEALLWAQIESTKKANQQAKNVNTAVTGPDEPGLSKMERKIRLIEAAAKKRKYDVMCIPTGGKKALAADCAAPKGSPLATESQFEGAWREALAQKRVRTRRHDDYGNH</sequence>
<organism evidence="1 2">
    <name type="scientific">Pseudoduganella ginsengisoli</name>
    <dbReference type="NCBI Taxonomy" id="1462440"/>
    <lineage>
        <taxon>Bacteria</taxon>
        <taxon>Pseudomonadati</taxon>
        <taxon>Pseudomonadota</taxon>
        <taxon>Betaproteobacteria</taxon>
        <taxon>Burkholderiales</taxon>
        <taxon>Oxalobacteraceae</taxon>
        <taxon>Telluria group</taxon>
        <taxon>Pseudoduganella</taxon>
    </lineage>
</organism>
<reference evidence="1 2" key="1">
    <citation type="submission" date="2019-11" db="EMBL/GenBank/DDBJ databases">
        <title>Type strains purchased from KCTC, JCM and DSMZ.</title>
        <authorList>
            <person name="Lu H."/>
        </authorList>
    </citation>
    <scope>NUCLEOTIDE SEQUENCE [LARGE SCALE GENOMIC DNA]</scope>
    <source>
        <strain evidence="1 2">KCTC 42409</strain>
    </source>
</reference>
<dbReference type="Proteomes" id="UP000484015">
    <property type="component" value="Unassembled WGS sequence"/>
</dbReference>
<name>A0A6L6Q2F6_9BURK</name>
<dbReference type="AlphaFoldDB" id="A0A6L6Q2F6"/>
<gene>
    <name evidence="1" type="ORF">GM668_15565</name>
</gene>
<dbReference type="EMBL" id="WNLA01000010">
    <property type="protein sequence ID" value="MTW03501.1"/>
    <property type="molecule type" value="Genomic_DNA"/>
</dbReference>
<evidence type="ECO:0000313" key="1">
    <source>
        <dbReference type="EMBL" id="MTW03501.1"/>
    </source>
</evidence>
<keyword evidence="2" id="KW-1185">Reference proteome</keyword>
<evidence type="ECO:0000313" key="2">
    <source>
        <dbReference type="Proteomes" id="UP000484015"/>
    </source>
</evidence>
<comment type="caution">
    <text evidence="1">The sequence shown here is derived from an EMBL/GenBank/DDBJ whole genome shotgun (WGS) entry which is preliminary data.</text>
</comment>
<dbReference type="RefSeq" id="WP_155439883.1">
    <property type="nucleotide sequence ID" value="NZ_WNLA01000010.1"/>
</dbReference>